<proteinExistence type="predicted"/>
<evidence type="ECO:0000313" key="2">
    <source>
        <dbReference type="EMBL" id="OGK32058.1"/>
    </source>
</evidence>
<keyword evidence="1" id="KW-0472">Membrane</keyword>
<name>A0A1F7HLI8_9BACT</name>
<sequence length="84" mass="8976">MAKKSTDLSDAQARMLLVSILSLLVGIFIGMYVLAGKIQTASDAYSMPRGAGYQYQGTGQGGGQQTGRLDCLIRILRGRASECF</sequence>
<dbReference type="Proteomes" id="UP000178098">
    <property type="component" value="Unassembled WGS sequence"/>
</dbReference>
<accession>A0A1F7HLI8</accession>
<keyword evidence="1" id="KW-0812">Transmembrane</keyword>
<dbReference type="EMBL" id="MFZT01000002">
    <property type="protein sequence ID" value="OGK32058.1"/>
    <property type="molecule type" value="Genomic_DNA"/>
</dbReference>
<feature type="transmembrane region" description="Helical" evidence="1">
    <location>
        <begin position="15"/>
        <end position="35"/>
    </location>
</feature>
<comment type="caution">
    <text evidence="2">The sequence shown here is derived from an EMBL/GenBank/DDBJ whole genome shotgun (WGS) entry which is preliminary data.</text>
</comment>
<organism evidence="2 3">
    <name type="scientific">Candidatus Roizmanbacteria bacterium RIFCSPHIGHO2_02_FULL_43_11</name>
    <dbReference type="NCBI Taxonomy" id="1802043"/>
    <lineage>
        <taxon>Bacteria</taxon>
        <taxon>Candidatus Roizmaniibacteriota</taxon>
    </lineage>
</organism>
<keyword evidence="1" id="KW-1133">Transmembrane helix</keyword>
<protein>
    <submittedName>
        <fullName evidence="2">Uncharacterized protein</fullName>
    </submittedName>
</protein>
<evidence type="ECO:0000256" key="1">
    <source>
        <dbReference type="SAM" id="Phobius"/>
    </source>
</evidence>
<dbReference type="AlphaFoldDB" id="A0A1F7HLI8"/>
<evidence type="ECO:0000313" key="3">
    <source>
        <dbReference type="Proteomes" id="UP000178098"/>
    </source>
</evidence>
<gene>
    <name evidence="2" type="ORF">A3D08_01320</name>
</gene>
<reference evidence="2 3" key="1">
    <citation type="journal article" date="2016" name="Nat. Commun.">
        <title>Thousands of microbial genomes shed light on interconnected biogeochemical processes in an aquifer system.</title>
        <authorList>
            <person name="Anantharaman K."/>
            <person name="Brown C.T."/>
            <person name="Hug L.A."/>
            <person name="Sharon I."/>
            <person name="Castelle C.J."/>
            <person name="Probst A.J."/>
            <person name="Thomas B.C."/>
            <person name="Singh A."/>
            <person name="Wilkins M.J."/>
            <person name="Karaoz U."/>
            <person name="Brodie E.L."/>
            <person name="Williams K.H."/>
            <person name="Hubbard S.S."/>
            <person name="Banfield J.F."/>
        </authorList>
    </citation>
    <scope>NUCLEOTIDE SEQUENCE [LARGE SCALE GENOMIC DNA]</scope>
</reference>